<evidence type="ECO:0000313" key="2">
    <source>
        <dbReference type="Proteomes" id="UP000034669"/>
    </source>
</evidence>
<sequence length="29" mass="3377">VLVLQRNIFVHEIRAKIFPQIYGDDAAHL</sequence>
<reference evidence="1 2" key="1">
    <citation type="journal article" date="2015" name="Nature">
        <title>rRNA introns, odd ribosomes, and small enigmatic genomes across a large radiation of phyla.</title>
        <authorList>
            <person name="Brown C.T."/>
            <person name="Hug L.A."/>
            <person name="Thomas B.C."/>
            <person name="Sharon I."/>
            <person name="Castelle C.J."/>
            <person name="Singh A."/>
            <person name="Wilkins M.J."/>
            <person name="Williams K.H."/>
            <person name="Banfield J.F."/>
        </authorList>
    </citation>
    <scope>NUCLEOTIDE SEQUENCE [LARGE SCALE GENOMIC DNA]</scope>
</reference>
<dbReference type="Proteomes" id="UP000034669">
    <property type="component" value="Unassembled WGS sequence"/>
</dbReference>
<protein>
    <submittedName>
        <fullName evidence="1">Uncharacterized protein</fullName>
    </submittedName>
</protein>
<name>A0A0G1FTZ2_9BACT</name>
<organism evidence="1 2">
    <name type="scientific">Candidatus Woesebacteria bacterium GW2011_GWA1_43_12</name>
    <dbReference type="NCBI Taxonomy" id="1618557"/>
    <lineage>
        <taxon>Bacteria</taxon>
        <taxon>Candidatus Woeseibacteriota</taxon>
    </lineage>
</organism>
<comment type="caution">
    <text evidence="1">The sequence shown here is derived from an EMBL/GenBank/DDBJ whole genome shotgun (WGS) entry which is preliminary data.</text>
</comment>
<feature type="non-terminal residue" evidence="1">
    <location>
        <position position="1"/>
    </location>
</feature>
<dbReference type="EMBL" id="LCFI01000006">
    <property type="protein sequence ID" value="KKS90248.1"/>
    <property type="molecule type" value="Genomic_DNA"/>
</dbReference>
<evidence type="ECO:0000313" key="1">
    <source>
        <dbReference type="EMBL" id="KKS90248.1"/>
    </source>
</evidence>
<dbReference type="AlphaFoldDB" id="A0A0G1FTZ2"/>
<gene>
    <name evidence="1" type="ORF">UV66_C0006G0001</name>
</gene>
<accession>A0A0G1FTZ2</accession>
<proteinExistence type="predicted"/>